<dbReference type="Proteomes" id="UP000266743">
    <property type="component" value="Chromosome 9"/>
</dbReference>
<organism evidence="3 4">
    <name type="scientific">Trypanosoma brucei equiperdum</name>
    <dbReference type="NCBI Taxonomy" id="630700"/>
    <lineage>
        <taxon>Eukaryota</taxon>
        <taxon>Discoba</taxon>
        <taxon>Euglenozoa</taxon>
        <taxon>Kinetoplastea</taxon>
        <taxon>Metakinetoplastina</taxon>
        <taxon>Trypanosomatida</taxon>
        <taxon>Trypanosomatidae</taxon>
        <taxon>Trypanosoma</taxon>
    </lineage>
</organism>
<reference evidence="3 4" key="1">
    <citation type="submission" date="2018-09" db="EMBL/GenBank/DDBJ databases">
        <title>whole genome sequence of T. equiperdum IVM-t1 strain.</title>
        <authorList>
            <person name="Suganuma K."/>
        </authorList>
    </citation>
    <scope>NUCLEOTIDE SEQUENCE [LARGE SCALE GENOMIC DNA]</scope>
    <source>
        <strain evidence="3 4">IVM-t1</strain>
    </source>
</reference>
<comment type="caution">
    <text evidence="3">The sequence shown here is derived from an EMBL/GenBank/DDBJ whole genome shotgun (WGS) entry which is preliminary data.</text>
</comment>
<sequence length="553" mass="61857">MAASQVELVANPSSDVSTYRWVVDTVGHLNRKNKMTSLPFWMPNYITKKHQFRLILIRGVVLREHARDDPIGVMLELIPPPTGTDVAFPGGCVVTASLVNRVHDDGTHSIEATETVEIAPDNLQVFFPELIPASALQDPEFAEGEGPTLLIEVTIQTGVNVTFERVNQTVTSVWSRISSSVSKLVERAAHALGETREEYGVCEAAQGHRKLPWEDVPKGWEEKEDEWRHLVTKLIVEDEGTFRYGPNRGFSKDEQALLVQCGLNQRSIADARAIFDYNRDVHEGLLAVPEIRQQRYNLVPGKLKDEVFWANYFWKVAVLGYCTNDEQVRLLLTVLNAPPAVQPRDISSIRLVDEETVLFHVSDAEEAADMLVEYLTDDAPDGDMLLEAAAEACEGHARQLEGYFKRTDLSESTLKVIGVLLKRLRDRLTAYRERNVNRGLLGENGVMLPTRDLSRENYDCQVLVKSIQPHEEHLVARASSPLKQPHKEGEADKPEDIASSSIVESVVKEAERIGHTLGVKQTGATIGNQSGVRVTSGLEFPKMPWEEEDEVDE</sequence>
<accession>A0A3L6L421</accession>
<evidence type="ECO:0000313" key="3">
    <source>
        <dbReference type="EMBL" id="RHW69977.1"/>
    </source>
</evidence>
<feature type="compositionally biased region" description="Basic and acidic residues" evidence="1">
    <location>
        <begin position="485"/>
        <end position="496"/>
    </location>
</feature>
<dbReference type="Pfam" id="PF03909">
    <property type="entry name" value="BSD"/>
    <property type="match status" value="1"/>
</dbReference>
<name>A0A3L6L421_9TRYP</name>
<feature type="region of interest" description="Disordered" evidence="1">
    <location>
        <begin position="526"/>
        <end position="553"/>
    </location>
</feature>
<dbReference type="Gene3D" id="1.10.3970.10">
    <property type="entry name" value="BSD domain"/>
    <property type="match status" value="1"/>
</dbReference>
<gene>
    <name evidence="3" type="ORF">DPX39_090013200</name>
</gene>
<dbReference type="InterPro" id="IPR035925">
    <property type="entry name" value="BSD_dom_sf"/>
</dbReference>
<evidence type="ECO:0000256" key="1">
    <source>
        <dbReference type="SAM" id="MobiDB-lite"/>
    </source>
</evidence>
<dbReference type="AlphaFoldDB" id="A0A3L6L421"/>
<dbReference type="SMART" id="SM00751">
    <property type="entry name" value="BSD"/>
    <property type="match status" value="1"/>
</dbReference>
<dbReference type="SUPFAM" id="SSF140383">
    <property type="entry name" value="BSD domain-like"/>
    <property type="match status" value="1"/>
</dbReference>
<evidence type="ECO:0000313" key="4">
    <source>
        <dbReference type="Proteomes" id="UP000266743"/>
    </source>
</evidence>
<dbReference type="InterPro" id="IPR005607">
    <property type="entry name" value="BSD_dom"/>
</dbReference>
<dbReference type="PROSITE" id="PS50858">
    <property type="entry name" value="BSD"/>
    <property type="match status" value="1"/>
</dbReference>
<dbReference type="EMBL" id="QSBY01000009">
    <property type="protein sequence ID" value="RHW69977.1"/>
    <property type="molecule type" value="Genomic_DNA"/>
</dbReference>
<proteinExistence type="predicted"/>
<feature type="domain" description="BSD" evidence="2">
    <location>
        <begin position="289"/>
        <end position="320"/>
    </location>
</feature>
<feature type="region of interest" description="Disordered" evidence="1">
    <location>
        <begin position="476"/>
        <end position="499"/>
    </location>
</feature>
<protein>
    <submittedName>
        <fullName evidence="3">BSD domain containing protein</fullName>
    </submittedName>
</protein>
<evidence type="ECO:0000259" key="2">
    <source>
        <dbReference type="PROSITE" id="PS50858"/>
    </source>
</evidence>